<dbReference type="Pfam" id="PF00297">
    <property type="entry name" value="Ribosomal_L3"/>
    <property type="match status" value="1"/>
</dbReference>
<dbReference type="GO" id="GO:0022625">
    <property type="term" value="C:cytosolic large ribosomal subunit"/>
    <property type="evidence" value="ECO:0007669"/>
    <property type="project" value="TreeGrafter"/>
</dbReference>
<dbReference type="PANTHER" id="PTHR11229:SF16">
    <property type="entry name" value="LARGE RIBOSOMAL SUBUNIT PROTEIN UL3C"/>
    <property type="match status" value="1"/>
</dbReference>
<organism evidence="10">
    <name type="scientific">Desulfatirhabdium butyrativorans</name>
    <dbReference type="NCBI Taxonomy" id="340467"/>
    <lineage>
        <taxon>Bacteria</taxon>
        <taxon>Pseudomonadati</taxon>
        <taxon>Thermodesulfobacteriota</taxon>
        <taxon>Desulfobacteria</taxon>
        <taxon>Desulfobacterales</taxon>
        <taxon>Desulfatirhabdiaceae</taxon>
        <taxon>Desulfatirhabdium</taxon>
    </lineage>
</organism>
<dbReference type="Gene3D" id="2.40.30.10">
    <property type="entry name" value="Translation factors"/>
    <property type="match status" value="1"/>
</dbReference>
<name>A0A7C4RTS1_9BACT</name>
<evidence type="ECO:0000256" key="6">
    <source>
        <dbReference type="ARBA" id="ARBA00035243"/>
    </source>
</evidence>
<comment type="function">
    <text evidence="7 9">One of the primary rRNA binding proteins, it binds directly near the 3'-end of the 23S rRNA, where it nucleates assembly of the 50S subunit.</text>
</comment>
<dbReference type="Gene3D" id="3.30.160.810">
    <property type="match status" value="1"/>
</dbReference>
<evidence type="ECO:0000256" key="9">
    <source>
        <dbReference type="RuleBase" id="RU003906"/>
    </source>
</evidence>
<evidence type="ECO:0000256" key="7">
    <source>
        <dbReference type="HAMAP-Rule" id="MF_01325"/>
    </source>
</evidence>
<comment type="subunit">
    <text evidence="7 9">Part of the 50S ribosomal subunit. Forms a cluster with proteins L14 and L19.</text>
</comment>
<gene>
    <name evidence="7" type="primary">rplC</name>
    <name evidence="10" type="ORF">ENS29_13895</name>
</gene>
<evidence type="ECO:0000256" key="3">
    <source>
        <dbReference type="ARBA" id="ARBA00022884"/>
    </source>
</evidence>
<evidence type="ECO:0000256" key="8">
    <source>
        <dbReference type="RuleBase" id="RU003905"/>
    </source>
</evidence>
<dbReference type="InterPro" id="IPR009000">
    <property type="entry name" value="Transl_B-barrel_sf"/>
</dbReference>
<dbReference type="FunFam" id="2.40.30.10:FF:000004">
    <property type="entry name" value="50S ribosomal protein L3"/>
    <property type="match status" value="1"/>
</dbReference>
<evidence type="ECO:0000256" key="5">
    <source>
        <dbReference type="ARBA" id="ARBA00023274"/>
    </source>
</evidence>
<dbReference type="SUPFAM" id="SSF50447">
    <property type="entry name" value="Translation proteins"/>
    <property type="match status" value="1"/>
</dbReference>
<dbReference type="InterPro" id="IPR000597">
    <property type="entry name" value="Ribosomal_uL3"/>
</dbReference>
<reference evidence="10" key="1">
    <citation type="journal article" date="2020" name="mSystems">
        <title>Genome- and Community-Level Interaction Insights into Carbon Utilization and Element Cycling Functions of Hydrothermarchaeota in Hydrothermal Sediment.</title>
        <authorList>
            <person name="Zhou Z."/>
            <person name="Liu Y."/>
            <person name="Xu W."/>
            <person name="Pan J."/>
            <person name="Luo Z.H."/>
            <person name="Li M."/>
        </authorList>
    </citation>
    <scope>NUCLEOTIDE SEQUENCE [LARGE SCALE GENOMIC DNA]</scope>
    <source>
        <strain evidence="10">SpSt-477</strain>
    </source>
</reference>
<comment type="caution">
    <text evidence="10">The sequence shown here is derived from an EMBL/GenBank/DDBJ whole genome shotgun (WGS) entry which is preliminary data.</text>
</comment>
<keyword evidence="2 7" id="KW-0699">rRNA-binding</keyword>
<dbReference type="AlphaFoldDB" id="A0A7C4RTS1"/>
<dbReference type="NCBIfam" id="TIGR03625">
    <property type="entry name" value="L3_bact"/>
    <property type="match status" value="1"/>
</dbReference>
<dbReference type="InterPro" id="IPR019927">
    <property type="entry name" value="Ribosomal_uL3_bac/org-type"/>
</dbReference>
<dbReference type="GO" id="GO:0019843">
    <property type="term" value="F:rRNA binding"/>
    <property type="evidence" value="ECO:0007669"/>
    <property type="project" value="UniProtKB-UniRule"/>
</dbReference>
<protein>
    <recommendedName>
        <fullName evidence="6 7">Large ribosomal subunit protein uL3</fullName>
    </recommendedName>
</protein>
<dbReference type="PROSITE" id="PS00474">
    <property type="entry name" value="RIBOSOMAL_L3"/>
    <property type="match status" value="1"/>
</dbReference>
<dbReference type="InterPro" id="IPR019926">
    <property type="entry name" value="Ribosomal_uL3_CS"/>
</dbReference>
<evidence type="ECO:0000256" key="2">
    <source>
        <dbReference type="ARBA" id="ARBA00022730"/>
    </source>
</evidence>
<evidence type="ECO:0000256" key="1">
    <source>
        <dbReference type="ARBA" id="ARBA00006540"/>
    </source>
</evidence>
<keyword evidence="4 7" id="KW-0689">Ribosomal protein</keyword>
<dbReference type="PANTHER" id="PTHR11229">
    <property type="entry name" value="50S RIBOSOMAL PROTEIN L3"/>
    <property type="match status" value="1"/>
</dbReference>
<dbReference type="GO" id="GO:0003735">
    <property type="term" value="F:structural constituent of ribosome"/>
    <property type="evidence" value="ECO:0007669"/>
    <property type="project" value="UniProtKB-UniRule"/>
</dbReference>
<keyword evidence="5 7" id="KW-0687">Ribonucleoprotein</keyword>
<proteinExistence type="inferred from homology"/>
<sequence length="216" mass="23281">MSYGLIGRKLGMTGMFSPEGRYVPVTIVQAGPCVVTQIKTEATDGYNAIQVGFGVQKKQRLTKPILGHLKKAGDQAFAVLREIRVDHPENYTLGQVIGSDIFSIGDYVDVSGVSKGKGFAGVMRRHGFAGGRTTHGSQCHRIPGSIGASAWPSRVMKGKRLPGHYGNSRVTVRNLKVLDIRSDDNIILIKGAVPGSKTGILSVRKSKKQPKQKAEI</sequence>
<comment type="similarity">
    <text evidence="1 7 8">Belongs to the universal ribosomal protein uL3 family.</text>
</comment>
<dbReference type="HAMAP" id="MF_01325_B">
    <property type="entry name" value="Ribosomal_uL3_B"/>
    <property type="match status" value="1"/>
</dbReference>
<accession>A0A7C4RTS1</accession>
<evidence type="ECO:0000256" key="4">
    <source>
        <dbReference type="ARBA" id="ARBA00022980"/>
    </source>
</evidence>
<dbReference type="FunFam" id="3.30.160.810:FF:000001">
    <property type="entry name" value="50S ribosomal protein L3"/>
    <property type="match status" value="1"/>
</dbReference>
<evidence type="ECO:0000313" key="10">
    <source>
        <dbReference type="EMBL" id="HGU33921.1"/>
    </source>
</evidence>
<dbReference type="GO" id="GO:0006412">
    <property type="term" value="P:translation"/>
    <property type="evidence" value="ECO:0007669"/>
    <property type="project" value="UniProtKB-UniRule"/>
</dbReference>
<dbReference type="EMBL" id="DSUH01000321">
    <property type="protein sequence ID" value="HGU33921.1"/>
    <property type="molecule type" value="Genomic_DNA"/>
</dbReference>
<keyword evidence="3 7" id="KW-0694">RNA-binding</keyword>